<dbReference type="InterPro" id="IPR001509">
    <property type="entry name" value="Epimerase_deHydtase"/>
</dbReference>
<comment type="pathway">
    <text evidence="1">Nucleotide-sugar biosynthesis; GDP-L-fucose biosynthesis via de novo pathway; GDP-L-fucose from GDP-alpha-D-mannose: step 2/2.</text>
</comment>
<dbReference type="OrthoDB" id="202470at2759"/>
<dbReference type="eggNOG" id="KOG1431">
    <property type="taxonomic scope" value="Eukaryota"/>
</dbReference>
<evidence type="ECO:0000313" key="9">
    <source>
        <dbReference type="Proteomes" id="UP000030708"/>
    </source>
</evidence>
<evidence type="ECO:0000256" key="5">
    <source>
        <dbReference type="ARBA" id="ARBA00023002"/>
    </source>
</evidence>
<dbReference type="Gene3D" id="3.40.50.720">
    <property type="entry name" value="NAD(P)-binding Rossmann-like Domain"/>
    <property type="match status" value="1"/>
</dbReference>
<sequence length="344" mass="40037">MTRICLVTGGTGLLGSSLREVIKNENKNIIEKENEIIVNSNENKNIITKYIFLSSEMCDLKDYDKSKLVFEKYNFTDIIHFAAHVGGLYANKNNNLDFLINNLEISMNVIKLCHKYSISRGIFTLSTCIFPVNCSLPLTEEKIHDGKCHQSNEGYSVSKRVLEVLVRFYREKYNYEWICIIPTNIYGKYDNFNLENAHVIPSIIHKMYLAKVNNTNVYLLGDGSAVRQFIYNIDVNKILYYILNHYYSKNLTIIKDNIYNIIFSTNLPSNELSIKELADKIKYYLKFNNKILFDTTKDNGIHKKTSSNDTLMKLLDNSFTFTELDNGLKETIDWFIDEYKNVRK</sequence>
<reference evidence="8 9" key="1">
    <citation type="submission" date="2013-02" db="EMBL/GenBank/DDBJ databases">
        <title>The Genome Annotation of Plasmodium falciparum Tanzania (2000708).</title>
        <authorList>
            <consortium name="The Broad Institute Genome Sequencing Platform"/>
            <consortium name="The Broad Institute Genome Sequencing Center for Infectious Disease"/>
            <person name="Neafsey D."/>
            <person name="Hoffman S."/>
            <person name="Volkman S."/>
            <person name="Rosenthal P."/>
            <person name="Walker B."/>
            <person name="Young S.K."/>
            <person name="Zeng Q."/>
            <person name="Gargeya S."/>
            <person name="Fitzgerald M."/>
            <person name="Haas B."/>
            <person name="Abouelleil A."/>
            <person name="Allen A.W."/>
            <person name="Alvarado L."/>
            <person name="Arachchi H.M."/>
            <person name="Berlin A.M."/>
            <person name="Chapman S.B."/>
            <person name="Gainer-Dewar J."/>
            <person name="Goldberg J."/>
            <person name="Griggs A."/>
            <person name="Gujja S."/>
            <person name="Hansen M."/>
            <person name="Howarth C."/>
            <person name="Imamovic A."/>
            <person name="Ireland A."/>
            <person name="Larimer J."/>
            <person name="McCowan C."/>
            <person name="Murphy C."/>
            <person name="Pearson M."/>
            <person name="Poon T.W."/>
            <person name="Priest M."/>
            <person name="Roberts A."/>
            <person name="Saif S."/>
            <person name="Shea T."/>
            <person name="Sisk P."/>
            <person name="Sykes S."/>
            <person name="Wortman J."/>
            <person name="Nusbaum C."/>
            <person name="Birren B."/>
        </authorList>
    </citation>
    <scope>NUCLEOTIDE SEQUENCE [LARGE SCALE GENOMIC DNA]</scope>
    <source>
        <strain evidence="9">Tanzania (2000708)</strain>
    </source>
</reference>
<dbReference type="InterPro" id="IPR036291">
    <property type="entry name" value="NAD(P)-bd_dom_sf"/>
</dbReference>
<gene>
    <name evidence="8" type="ORF">PFTANZ_02879</name>
</gene>
<proteinExistence type="inferred from homology"/>
<dbReference type="PANTHER" id="PTHR43238">
    <property type="entry name" value="GDP-L-FUCOSE SYNTHASE"/>
    <property type="match status" value="1"/>
</dbReference>
<reference evidence="8 9" key="2">
    <citation type="submission" date="2013-02" db="EMBL/GenBank/DDBJ databases">
        <title>The Genome Sequence of Plasmodium falciparum Tanzania (2000708).</title>
        <authorList>
            <consortium name="The Broad Institute Genome Sequencing Platform"/>
            <consortium name="The Broad Institute Genome Sequencing Center for Infectious Disease"/>
            <person name="Neafsey D."/>
            <person name="Cheeseman I."/>
            <person name="Volkman S."/>
            <person name="Adams J."/>
            <person name="Walker B."/>
            <person name="Young S.K."/>
            <person name="Zeng Q."/>
            <person name="Gargeya S."/>
            <person name="Fitzgerald M."/>
            <person name="Haas B."/>
            <person name="Abouelleil A."/>
            <person name="Alvarado L."/>
            <person name="Arachchi H.M."/>
            <person name="Berlin A.M."/>
            <person name="Chapman S.B."/>
            <person name="Dewar J."/>
            <person name="Goldberg J."/>
            <person name="Griggs A."/>
            <person name="Gujja S."/>
            <person name="Hansen M."/>
            <person name="Howarth C."/>
            <person name="Imamovic A."/>
            <person name="Larimer J."/>
            <person name="McCowan C."/>
            <person name="Murphy C."/>
            <person name="Neiman D."/>
            <person name="Pearson M."/>
            <person name="Priest M."/>
            <person name="Roberts A."/>
            <person name="Saif S."/>
            <person name="Shea T."/>
            <person name="Sisk P."/>
            <person name="Sykes S."/>
            <person name="Wortman J."/>
            <person name="Nusbaum C."/>
            <person name="Birren B."/>
        </authorList>
    </citation>
    <scope>NUCLEOTIDE SEQUENCE [LARGE SCALE GENOMIC DNA]</scope>
    <source>
        <strain evidence="9">Tanzania (2000708)</strain>
    </source>
</reference>
<evidence type="ECO:0000256" key="2">
    <source>
        <dbReference type="ARBA" id="ARBA00005959"/>
    </source>
</evidence>
<dbReference type="UniPathway" id="UPA00128">
    <property type="reaction ID" value="UER00191"/>
</dbReference>
<dbReference type="EC" id="1.1.1.271" evidence="3"/>
<dbReference type="Gene3D" id="3.90.25.10">
    <property type="entry name" value="UDP-galactose 4-epimerase, domain 1"/>
    <property type="match status" value="1"/>
</dbReference>
<evidence type="ECO:0000256" key="4">
    <source>
        <dbReference type="ARBA" id="ARBA00022857"/>
    </source>
</evidence>
<organism evidence="8 9">
    <name type="scientific">Plasmodium falciparum Tanzania</name>
    <name type="common">2000708</name>
    <dbReference type="NCBI Taxonomy" id="1036725"/>
    <lineage>
        <taxon>Eukaryota</taxon>
        <taxon>Sar</taxon>
        <taxon>Alveolata</taxon>
        <taxon>Apicomplexa</taxon>
        <taxon>Aconoidasida</taxon>
        <taxon>Haemosporida</taxon>
        <taxon>Plasmodiidae</taxon>
        <taxon>Plasmodium</taxon>
        <taxon>Plasmodium (Laverania)</taxon>
    </lineage>
</organism>
<name>A0A024W6F9_PLAFA</name>
<evidence type="ECO:0000259" key="7">
    <source>
        <dbReference type="Pfam" id="PF01370"/>
    </source>
</evidence>
<dbReference type="Pfam" id="PF01370">
    <property type="entry name" value="Epimerase"/>
    <property type="match status" value="1"/>
</dbReference>
<dbReference type="AlphaFoldDB" id="A0A024W6F9"/>
<dbReference type="EMBL" id="KI926414">
    <property type="protein sequence ID" value="ETW36479.1"/>
    <property type="molecule type" value="Genomic_DNA"/>
</dbReference>
<keyword evidence="4" id="KW-0521">NADP</keyword>
<keyword evidence="6" id="KW-0413">Isomerase</keyword>
<dbReference type="SUPFAM" id="SSF51735">
    <property type="entry name" value="NAD(P)-binding Rossmann-fold domains"/>
    <property type="match status" value="1"/>
</dbReference>
<feature type="domain" description="NAD-dependent epimerase/dehydratase" evidence="7">
    <location>
        <begin position="6"/>
        <end position="249"/>
    </location>
</feature>
<dbReference type="PANTHER" id="PTHR43238:SF1">
    <property type="entry name" value="GDP-L-FUCOSE SYNTHASE"/>
    <property type="match status" value="1"/>
</dbReference>
<dbReference type="GO" id="GO:0016853">
    <property type="term" value="F:isomerase activity"/>
    <property type="evidence" value="ECO:0007669"/>
    <property type="project" value="UniProtKB-KW"/>
</dbReference>
<evidence type="ECO:0000256" key="6">
    <source>
        <dbReference type="ARBA" id="ARBA00023235"/>
    </source>
</evidence>
<dbReference type="HAMAP" id="MF_00956">
    <property type="entry name" value="GDP_fucose_synth"/>
    <property type="match status" value="1"/>
</dbReference>
<protein>
    <recommendedName>
        <fullName evidence="3">GDP-L-fucose synthase</fullName>
        <ecNumber evidence="3">1.1.1.271</ecNumber>
    </recommendedName>
</protein>
<dbReference type="Proteomes" id="UP000030708">
    <property type="component" value="Unassembled WGS sequence"/>
</dbReference>
<comment type="similarity">
    <text evidence="2">Belongs to the NAD(P)-dependent epimerase/dehydratase family. Fucose synthase subfamily.</text>
</comment>
<evidence type="ECO:0000256" key="3">
    <source>
        <dbReference type="ARBA" id="ARBA00012371"/>
    </source>
</evidence>
<evidence type="ECO:0000313" key="8">
    <source>
        <dbReference type="EMBL" id="ETW36479.1"/>
    </source>
</evidence>
<dbReference type="InterPro" id="IPR028614">
    <property type="entry name" value="GDP_fucose/colitose_synth"/>
</dbReference>
<dbReference type="GO" id="GO:0050577">
    <property type="term" value="F:GDP-L-fucose synthase activity"/>
    <property type="evidence" value="ECO:0007669"/>
    <property type="project" value="UniProtKB-EC"/>
</dbReference>
<evidence type="ECO:0000256" key="1">
    <source>
        <dbReference type="ARBA" id="ARBA00004883"/>
    </source>
</evidence>
<dbReference type="GO" id="GO:0042351">
    <property type="term" value="P:'de novo' GDP-L-fucose biosynthetic process"/>
    <property type="evidence" value="ECO:0007669"/>
    <property type="project" value="UniProtKB-UniPathway"/>
</dbReference>
<accession>A0A024W6F9</accession>
<dbReference type="SMR" id="A0A024W6F9"/>
<keyword evidence="5" id="KW-0560">Oxidoreductase</keyword>